<evidence type="ECO:0000313" key="47">
    <source>
        <dbReference type="EMBL" id="HAB5769131.1"/>
    </source>
</evidence>
<evidence type="ECO:0000313" key="14">
    <source>
        <dbReference type="EMBL" id="ECA7465228.1"/>
    </source>
</evidence>
<evidence type="ECO:0000313" key="23">
    <source>
        <dbReference type="EMBL" id="EDG5798756.1"/>
    </source>
</evidence>
<dbReference type="EMBL" id="AAKRAK010000004">
    <property type="protein sequence ID" value="ECU7931826.1"/>
    <property type="molecule type" value="Genomic_DNA"/>
</dbReference>
<evidence type="ECO:0000313" key="21">
    <source>
        <dbReference type="EMBL" id="EDC9466211.1"/>
    </source>
</evidence>
<dbReference type="EMBL" id="DAAQYH010000003">
    <property type="protein sequence ID" value="HAE1370193.1"/>
    <property type="molecule type" value="Genomic_DNA"/>
</dbReference>
<dbReference type="EMBL" id="DAAUAP010000008">
    <property type="protein sequence ID" value="HAF0889542.1"/>
    <property type="molecule type" value="Genomic_DNA"/>
</dbReference>
<dbReference type="EMBL" id="AAMEQR010000015">
    <property type="protein sequence ID" value="EDG5798756.1"/>
    <property type="molecule type" value="Genomic_DNA"/>
</dbReference>
<dbReference type="EMBL" id="DAAGNE010000116">
    <property type="protein sequence ID" value="HAB3746228.1"/>
    <property type="molecule type" value="Genomic_DNA"/>
</dbReference>
<evidence type="ECO:0000313" key="54">
    <source>
        <dbReference type="EMBL" id="HAE0205633.1"/>
    </source>
</evidence>
<feature type="chain" id="PRO_5036051852" description="Outer membrane protein" evidence="1">
    <location>
        <begin position="29"/>
        <end position="323"/>
    </location>
</feature>
<evidence type="ECO:0000313" key="3">
    <source>
        <dbReference type="EMBL" id="EBG3094390.1"/>
    </source>
</evidence>
<reference evidence="15" key="6">
    <citation type="submission" date="2019-02" db="EMBL/GenBank/DDBJ databases">
        <authorList>
            <person name="Ashton P.M."/>
            <person name="Dallman T."/>
            <person name="Nair S."/>
            <person name="De Pinna E."/>
            <person name="Peters T."/>
            <person name="Grant K."/>
        </authorList>
    </citation>
    <scope>NUCLEOTIDE SEQUENCE</scope>
    <source>
        <strain evidence="10">152447</strain>
        <strain evidence="12">178634</strain>
        <strain evidence="7">178666</strain>
        <strain evidence="4">208936</strain>
        <strain evidence="2">240168</strain>
        <strain evidence="9">250819</strain>
        <strain evidence="24">344039</strain>
        <strain evidence="27">352129</strain>
        <strain evidence="17">365830</strain>
        <strain evidence="25">369915</strain>
        <strain evidence="8">423873</strain>
        <strain evidence="5">428140</strain>
        <strain evidence="11">488730</strain>
        <strain evidence="6">535271</strain>
        <strain evidence="15">676364</strain>
        <strain evidence="16">689000</strain>
        <strain evidence="3">741041</strain>
    </source>
</reference>
<evidence type="ECO:0000313" key="19">
    <source>
        <dbReference type="EMBL" id="ECU7931826.1"/>
    </source>
</evidence>
<dbReference type="EMBL" id="DAAQLP010000004">
    <property type="protein sequence ID" value="HAD9846277.1"/>
    <property type="molecule type" value="Genomic_DNA"/>
</dbReference>
<evidence type="ECO:0000313" key="27">
    <source>
        <dbReference type="EMBL" id="EDH9231263.1"/>
    </source>
</evidence>
<protein>
    <recommendedName>
        <fullName evidence="78">Outer membrane protein</fullName>
    </recommendedName>
</protein>
<dbReference type="EMBL" id="DAARZX010000004">
    <property type="protein sequence ID" value="HAE4618363.1"/>
    <property type="molecule type" value="Genomic_DNA"/>
</dbReference>
<dbReference type="EMBL" id="AAHYCG010000013">
    <property type="protein sequence ID" value="ECB6027453.1"/>
    <property type="molecule type" value="Genomic_DNA"/>
</dbReference>
<evidence type="ECO:0000313" key="73">
    <source>
        <dbReference type="EMBL" id="HAF7241896.1"/>
    </source>
</evidence>
<reference evidence="76 77" key="2">
    <citation type="submission" date="2018-04" db="EMBL/GenBank/DDBJ databases">
        <title>Serotype diversity and antimicrobial resistance among Salmonella enterica isolated from patients at an equine referral hospital.</title>
        <authorList>
            <person name="Leon I.M."/>
            <person name="Lawhon S.D."/>
            <person name="Norman K.N."/>
            <person name="Threadgill D.S."/>
            <person name="Ohta N."/>
            <person name="Vinasco J."/>
            <person name="Scott H.M."/>
        </authorList>
    </citation>
    <scope>NUCLEOTIDE SEQUENCE [LARGE SCALE GENOMIC DNA]</scope>
    <source>
        <strain evidence="76 77">167</strain>
    </source>
</reference>
<dbReference type="EMBL" id="DAAHHO010000004">
    <property type="protein sequence ID" value="HAB6236626.1"/>
    <property type="molecule type" value="Genomic_DNA"/>
</dbReference>
<evidence type="ECO:0000313" key="60">
    <source>
        <dbReference type="EMBL" id="HAE1458584.1"/>
    </source>
</evidence>
<sequence>MQATVKRRLTKVALALVVAGYCAAPAVAANGNLKSGQWQIVSEQTGTIQGTVPWITRAADKTADTDKDHVTVTVDRGDRTVVTEGDKQFHVGDKVTVNWAIGDTEGDLDTDNAATKQTVQWMRYSDQNGSNPEEIGTKGSDTYEIQASDADHYIGIKITPTTTTGDPAVATELLLKDLSTYAGGGADGDDDDIPEGPVVDDNVHVVIHEKGSNTNLLKNTGTTLKTNTTYQVLLWSDKNGNGTYDAGENVTDQYDYRWKFVGTSKIAGTGTGGIVNESWNDKDLVIPVTNVDAKAAFEGAEGGVTVGSDGVQGFALSIDYKRK</sequence>
<evidence type="ECO:0000313" key="32">
    <source>
        <dbReference type="EMBL" id="HAB1825837.1"/>
    </source>
</evidence>
<evidence type="ECO:0000313" key="74">
    <source>
        <dbReference type="EMBL" id="HAF7549001.1"/>
    </source>
</evidence>
<dbReference type="EMBL" id="AAMIBF010000006">
    <property type="protein sequence ID" value="EDH5701601.1"/>
    <property type="molecule type" value="Genomic_DNA"/>
</dbReference>
<evidence type="ECO:0000313" key="76">
    <source>
        <dbReference type="EMBL" id="PVL96515.1"/>
    </source>
</evidence>
<dbReference type="EMBL" id="AAGUBV010000050">
    <property type="protein sequence ID" value="EBR9966420.1"/>
    <property type="molecule type" value="Genomic_DNA"/>
</dbReference>
<dbReference type="EMBL" id="DAARAE010000131">
    <property type="protein sequence ID" value="HAE1458584.1"/>
    <property type="molecule type" value="Genomic_DNA"/>
</dbReference>
<dbReference type="EMBL" id="DAAGMN010000134">
    <property type="protein sequence ID" value="HAB3684070.1"/>
    <property type="molecule type" value="Genomic_DNA"/>
</dbReference>
<evidence type="ECO:0000313" key="66">
    <source>
        <dbReference type="EMBL" id="HAE6728248.1"/>
    </source>
</evidence>
<accession>A0A2T9I7X9</accession>
<dbReference type="EMBL" id="DAAMIM010000004">
    <property type="protein sequence ID" value="HAC6809744.1"/>
    <property type="molecule type" value="Genomic_DNA"/>
</dbReference>
<evidence type="ECO:0000313" key="22">
    <source>
        <dbReference type="EMBL" id="EDG5621051.1"/>
    </source>
</evidence>
<dbReference type="EMBL" id="DAAFXG010000005">
    <property type="protein sequence ID" value="HAB1883012.1"/>
    <property type="molecule type" value="Genomic_DNA"/>
</dbReference>
<dbReference type="EMBL" id="DAAHEN010000004">
    <property type="protein sequence ID" value="HAB5769131.1"/>
    <property type="molecule type" value="Genomic_DNA"/>
</dbReference>
<evidence type="ECO:0000313" key="64">
    <source>
        <dbReference type="EMBL" id="HAE4618363.1"/>
    </source>
</evidence>
<evidence type="ECO:0000313" key="7">
    <source>
        <dbReference type="EMBL" id="EBR9966420.1"/>
    </source>
</evidence>
<dbReference type="EMBL" id="DAAGZR010000089">
    <property type="protein sequence ID" value="HAB5213336.1"/>
    <property type="molecule type" value="Genomic_DNA"/>
</dbReference>
<evidence type="ECO:0000313" key="63">
    <source>
        <dbReference type="EMBL" id="HAE3639804.1"/>
    </source>
</evidence>
<dbReference type="EMBL" id="DAAFPI010000005">
    <property type="protein sequence ID" value="HAB1020407.1"/>
    <property type="molecule type" value="Genomic_DNA"/>
</dbReference>
<dbReference type="EMBL" id="AAFIKO010000016">
    <property type="protein sequence ID" value="EBG3094390.1"/>
    <property type="molecule type" value="Genomic_DNA"/>
</dbReference>
<evidence type="ECO:0000313" key="35">
    <source>
        <dbReference type="EMBL" id="HAB2369880.1"/>
    </source>
</evidence>
<dbReference type="EMBL" id="AAHYFF010000014">
    <property type="protein sequence ID" value="ECB6380338.1"/>
    <property type="molecule type" value="Genomic_DNA"/>
</dbReference>
<evidence type="ECO:0000313" key="8">
    <source>
        <dbReference type="EMBL" id="EBS0216469.1"/>
    </source>
</evidence>
<dbReference type="EMBL" id="DAAQQN010000004">
    <property type="protein sequence ID" value="HAE0449137.1"/>
    <property type="molecule type" value="Genomic_DNA"/>
</dbReference>
<organism evidence="76 77">
    <name type="scientific">Salmonella enterica subsp. enterica serovar Agona</name>
    <dbReference type="NCBI Taxonomy" id="58095"/>
    <lineage>
        <taxon>Bacteria</taxon>
        <taxon>Pseudomonadati</taxon>
        <taxon>Pseudomonadota</taxon>
        <taxon>Gammaproteobacteria</taxon>
        <taxon>Enterobacterales</taxon>
        <taxon>Enterobacteriaceae</taxon>
        <taxon>Salmonella</taxon>
    </lineage>
</organism>
<dbReference type="EMBL" id="DAAFWQ010000042">
    <property type="protein sequence ID" value="HAB1825837.1"/>
    <property type="molecule type" value="Genomic_DNA"/>
</dbReference>
<dbReference type="EMBL" id="QDOG01000003">
    <property type="protein sequence ID" value="PVL96515.1"/>
    <property type="molecule type" value="Genomic_DNA"/>
</dbReference>
<evidence type="ECO:0000313" key="10">
    <source>
        <dbReference type="EMBL" id="EBY0575975.1"/>
    </source>
</evidence>
<dbReference type="EMBL" id="DAAGUG010000028">
    <property type="protein sequence ID" value="HAB4589928.1"/>
    <property type="molecule type" value="Genomic_DNA"/>
</dbReference>
<reference evidence="18" key="3">
    <citation type="submission" date="2018-07" db="EMBL/GenBank/DDBJ databases">
        <authorList>
            <consortium name="NARMS: The National Antimicrobial Resistance Monitoring System"/>
        </authorList>
    </citation>
    <scope>NUCLEOTIDE SEQUENCE</scope>
    <source>
        <strain evidence="18">CVM N57313F</strain>
        <strain evidence="13">FSIS11815297</strain>
        <strain evidence="19">FSIS1607168</strain>
    </source>
</reference>
<evidence type="ECO:0000313" key="65">
    <source>
        <dbReference type="EMBL" id="HAE5975553.1"/>
    </source>
</evidence>
<dbReference type="EMBL" id="AAMEPF010000004">
    <property type="protein sequence ID" value="EDG5621051.1"/>
    <property type="molecule type" value="Genomic_DNA"/>
</dbReference>
<dbReference type="EMBL" id="DAAGSJ010000002">
    <property type="protein sequence ID" value="HAB4365212.1"/>
    <property type="molecule type" value="Genomic_DNA"/>
</dbReference>
<evidence type="ECO:0000313" key="41">
    <source>
        <dbReference type="EMBL" id="HAB4589928.1"/>
    </source>
</evidence>
<dbReference type="InterPro" id="IPR047745">
    <property type="entry name" value="SinI-like"/>
</dbReference>
<dbReference type="EMBL" id="AAKNHU010000015">
    <property type="protein sequence ID" value="ECT6084605.1"/>
    <property type="molecule type" value="Genomic_DNA"/>
</dbReference>
<evidence type="ECO:0000313" key="25">
    <source>
        <dbReference type="EMBL" id="EDH6341202.1"/>
    </source>
</evidence>
<evidence type="ECO:0000313" key="24">
    <source>
        <dbReference type="EMBL" id="EDH5701601.1"/>
    </source>
</evidence>
<dbReference type="EMBL" id="AAHDEP010000002">
    <property type="protein sequence ID" value="EBU7983497.1"/>
    <property type="molecule type" value="Genomic_DNA"/>
</dbReference>
<dbReference type="EMBL" id="AAHVIS010000070">
    <property type="protein sequence ID" value="ECA7465228.1"/>
    <property type="molecule type" value="Genomic_DNA"/>
</dbReference>
<evidence type="ECO:0000313" key="33">
    <source>
        <dbReference type="EMBL" id="HAB1883012.1"/>
    </source>
</evidence>
<evidence type="ECO:0000313" key="69">
    <source>
        <dbReference type="EMBL" id="HAE9392578.1"/>
    </source>
</evidence>
<evidence type="ECO:0000313" key="70">
    <source>
        <dbReference type="EMBL" id="HAF0559899.1"/>
    </source>
</evidence>
<evidence type="ECO:0000313" key="71">
    <source>
        <dbReference type="EMBL" id="HAF0793117.1"/>
    </source>
</evidence>
<dbReference type="EMBL" id="AAGQKS010000066">
    <property type="protein sequence ID" value="EBQ8903809.1"/>
    <property type="molecule type" value="Genomic_DNA"/>
</dbReference>
<evidence type="ECO:0000313" key="67">
    <source>
        <dbReference type="EMBL" id="HAE7504470.1"/>
    </source>
</evidence>
<evidence type="ECO:0000313" key="58">
    <source>
        <dbReference type="EMBL" id="HAE1324625.1"/>
    </source>
</evidence>
<dbReference type="EMBL" id="DAATXT010000010">
    <property type="protein sequence ID" value="HAF0559899.1"/>
    <property type="molecule type" value="Genomic_DNA"/>
</dbReference>
<evidence type="ECO:0000313" key="62">
    <source>
        <dbReference type="EMBL" id="HAE1640347.1"/>
    </source>
</evidence>
<evidence type="ECO:0000256" key="1">
    <source>
        <dbReference type="SAM" id="SignalP"/>
    </source>
</evidence>
<dbReference type="Proteomes" id="UP000245147">
    <property type="component" value="Unassembled WGS sequence"/>
</dbReference>
<evidence type="ECO:0000313" key="37">
    <source>
        <dbReference type="EMBL" id="HAB3684070.1"/>
    </source>
</evidence>
<evidence type="ECO:0000313" key="20">
    <source>
        <dbReference type="EMBL" id="EDB6496760.1"/>
    </source>
</evidence>
<evidence type="ECO:0000313" key="29">
    <source>
        <dbReference type="EMBL" id="HAB1570419.1"/>
    </source>
</evidence>
<evidence type="ECO:0000313" key="75">
    <source>
        <dbReference type="EMBL" id="HAF7734201.1"/>
    </source>
</evidence>
<evidence type="ECO:0000313" key="61">
    <source>
        <dbReference type="EMBL" id="HAE1606479.1"/>
    </source>
</evidence>
<evidence type="ECO:0000313" key="28">
    <source>
        <dbReference type="EMBL" id="HAB1020407.1"/>
    </source>
</evidence>
<evidence type="ECO:0000313" key="36">
    <source>
        <dbReference type="EMBL" id="HAB2424447.1"/>
    </source>
</evidence>
<dbReference type="EMBL" id="DAAGBW010000004">
    <property type="protein sequence ID" value="HAB2424447.1"/>
    <property type="molecule type" value="Genomic_DNA"/>
</dbReference>
<dbReference type="EMBL" id="DAAFWC010000005">
    <property type="protein sequence ID" value="HAB1708713.1"/>
    <property type="molecule type" value="Genomic_DNA"/>
</dbReference>
<evidence type="ECO:0000313" key="50">
    <source>
        <dbReference type="EMBL" id="HAC6809744.1"/>
    </source>
</evidence>
<dbReference type="NCBIfam" id="NF040711">
    <property type="entry name" value="partner_SinI"/>
    <property type="match status" value="1"/>
</dbReference>
<dbReference type="EMBL" id="DAAGBK010000004">
    <property type="protein sequence ID" value="HAB2369880.1"/>
    <property type="molecule type" value="Genomic_DNA"/>
</dbReference>
<evidence type="ECO:0000313" key="2">
    <source>
        <dbReference type="EMBL" id="EBF7615645.1"/>
    </source>
</evidence>
<dbReference type="EMBL" id="AAMJGE010000017">
    <property type="protein sequence ID" value="EDH9231263.1"/>
    <property type="molecule type" value="Genomic_DNA"/>
</dbReference>
<dbReference type="RefSeq" id="WP_001149084.1">
    <property type="nucleotide sequence ID" value="NZ_CALNWA010000007.1"/>
</dbReference>
<evidence type="ECO:0000313" key="9">
    <source>
        <dbReference type="EMBL" id="EBU7983497.1"/>
    </source>
</evidence>
<reference evidence="22" key="5">
    <citation type="submission" date="2018-07" db="EMBL/GenBank/DDBJ databases">
        <authorList>
            <consortium name="PulseNet: The National Subtyping Network for Foodborne Disease Surveillance"/>
            <person name="Tarr C.L."/>
            <person name="Trees E."/>
            <person name="Katz L.S."/>
            <person name="Carleton-Romer H.A."/>
            <person name="Stroika S."/>
            <person name="Kucerova Z."/>
            <person name="Roache K.F."/>
            <person name="Sabol A.L."/>
            <person name="Besser J."/>
            <person name="Gerner-Smidt P."/>
        </authorList>
    </citation>
    <scope>NUCLEOTIDE SEQUENCE</scope>
    <source>
        <strain evidence="22">PNUSAS011306</strain>
        <strain evidence="23">PNUSAS011364</strain>
        <strain evidence="26">PNUSAS013764</strain>
    </source>
</reference>
<dbReference type="EMBL" id="DAAQWY010000003">
    <property type="protein sequence ID" value="HAE1218212.1"/>
    <property type="molecule type" value="Genomic_DNA"/>
</dbReference>
<dbReference type="EMBL" id="AALOGT010000003">
    <property type="protein sequence ID" value="EDB6496760.1"/>
    <property type="molecule type" value="Genomic_DNA"/>
</dbReference>
<evidence type="ECO:0000313" key="6">
    <source>
        <dbReference type="EMBL" id="EBR8143405.1"/>
    </source>
</evidence>
<dbReference type="EMBL" id="DAATOG010000007">
    <property type="protein sequence ID" value="HAE9392578.1"/>
    <property type="molecule type" value="Genomic_DNA"/>
</dbReference>
<evidence type="ECO:0000313" key="17">
    <source>
        <dbReference type="EMBL" id="ECB6380338.1"/>
    </source>
</evidence>
<dbReference type="OMA" id="ATIKWYS"/>
<dbReference type="EMBL" id="DAAHBC010000120">
    <property type="protein sequence ID" value="HAB5385636.1"/>
    <property type="molecule type" value="Genomic_DNA"/>
</dbReference>
<evidence type="ECO:0000313" key="77">
    <source>
        <dbReference type="Proteomes" id="UP000245147"/>
    </source>
</evidence>
<comment type="caution">
    <text evidence="76">The sequence shown here is derived from an EMBL/GenBank/DDBJ whole genome shotgun (WGS) entry which is preliminary data.</text>
</comment>
<dbReference type="EMBL" id="DAAWFY010000013">
    <property type="protein sequence ID" value="HAF7734201.1"/>
    <property type="molecule type" value="Genomic_DNA"/>
</dbReference>
<evidence type="ECO:0000313" key="16">
    <source>
        <dbReference type="EMBL" id="ECB6027453.1"/>
    </source>
</evidence>
<dbReference type="EMBL" id="DAARAH010000067">
    <property type="protein sequence ID" value="HAE1606479.1"/>
    <property type="molecule type" value="Genomic_DNA"/>
</dbReference>
<dbReference type="EMBL" id="AAHRZG010000015">
    <property type="protein sequence ID" value="EBZ7018536.1"/>
    <property type="molecule type" value="Genomic_DNA"/>
</dbReference>
<evidence type="ECO:0000313" key="11">
    <source>
        <dbReference type="EMBL" id="EBY1989633.1"/>
    </source>
</evidence>
<dbReference type="EMBL" id="DAAHFX010000004">
    <property type="protein sequence ID" value="HAB5939826.1"/>
    <property type="molecule type" value="Genomic_DNA"/>
</dbReference>
<evidence type="ECO:0000313" key="40">
    <source>
        <dbReference type="EMBL" id="HAB4365212.1"/>
    </source>
</evidence>
<evidence type="ECO:0000313" key="55">
    <source>
        <dbReference type="EMBL" id="HAE0449137.1"/>
    </source>
</evidence>
<dbReference type="Proteomes" id="UP000839928">
    <property type="component" value="Unassembled WGS sequence"/>
</dbReference>
<evidence type="ECO:0000313" key="13">
    <source>
        <dbReference type="EMBL" id="EBZ7018536.1"/>
    </source>
</evidence>
<dbReference type="EMBL" id="DAAGXT010000005">
    <property type="protein sequence ID" value="HAB5021295.1"/>
    <property type="molecule type" value="Genomic_DNA"/>
</dbReference>
<evidence type="ECO:0000313" key="34">
    <source>
        <dbReference type="EMBL" id="HAB2057812.1"/>
    </source>
</evidence>
<dbReference type="EMBL" id="DAASRO010000004">
    <property type="protein sequence ID" value="HAE6728248.1"/>
    <property type="molecule type" value="Genomic_DNA"/>
</dbReference>
<evidence type="ECO:0000313" key="42">
    <source>
        <dbReference type="EMBL" id="HAB4789610.1"/>
    </source>
</evidence>
<gene>
    <name evidence="18" type="ORF">A3Z75_13995</name>
    <name evidence="20" type="ORF">AL996_08455</name>
    <name evidence="23" type="ORF">B7643_18930</name>
    <name evidence="22" type="ORF">B7S77_10925</name>
    <name evidence="19" type="ORF">BEI99_08280</name>
    <name evidence="21" type="ORF">BH418_05750</name>
    <name evidence="76" type="ORF">C4792_08160</name>
    <name evidence="24" type="ORF">CB179_09150</name>
    <name evidence="25" type="ORF">CB381_14930</name>
    <name evidence="26" type="ORF">CBN47_22500</name>
    <name evidence="27" type="ORF">CC399_17695</name>
    <name evidence="12" type="ORF">D5800_15840</name>
    <name evidence="2" type="ORF">DEM85_17145</name>
    <name evidence="4" type="ORF">DKS77_24090</name>
    <name evidence="9" type="ORF">DLB38_01690</name>
    <name evidence="6" type="ORF">DN360_19735</name>
    <name evidence="5" type="ORF">DNV88_15980</name>
    <name evidence="7" type="ORF">DTG92_23350</name>
    <name evidence="8" type="ORF">DTV28_08260</name>
    <name evidence="11" type="ORF">DU232_11550</name>
    <name evidence="10" type="ORF">DUR08_13435</name>
    <name evidence="17" type="ORF">E0T08_12900</name>
    <name evidence="13" type="ORF">EEQ47_15030</name>
    <name evidence="14" type="ORF">EPK73_23540</name>
    <name evidence="15" type="ORF">EVU59_17300</name>
    <name evidence="16" type="ORF">EZX27_15030</name>
    <name evidence="3" type="ORF">FIR09_14660</name>
    <name evidence="50" type="ORF">G0D82_07215</name>
    <name evidence="51" type="ORF">G1157_11170</name>
    <name evidence="54" type="ORF">G2167_10230</name>
    <name evidence="52" type="ORF">G2187_10820</name>
    <name evidence="55" type="ORF">G2192_10890</name>
    <name evidence="53" type="ORF">G2213_11190</name>
    <name evidence="56" type="ORF">G2913_08585</name>
    <name evidence="57" type="ORF">G2953_20570</name>
    <name evidence="61" type="ORF">G2960_22625</name>
    <name evidence="58" type="ORF">G2966_23545</name>
    <name evidence="62" type="ORF">G2970_12130</name>
    <name evidence="59" type="ORF">G2990_05630</name>
    <name evidence="63" type="ORF">G3980_004466</name>
    <name evidence="60" type="ORF">G3A30_19460</name>
    <name evidence="64" type="ORF">G4D20_002053</name>
    <name evidence="65" type="ORF">G4I51_004134</name>
    <name evidence="66" type="ORF">G4K93_002062</name>
    <name evidence="67" type="ORF">G4P07_002805</name>
    <name evidence="68" type="ORF">G4P20_002265</name>
    <name evidence="69" type="ORF">G4Y13_002071</name>
    <name evidence="74" type="ORF">G9257_004492</name>
    <name evidence="75" type="ORF">G9336_003721</name>
    <name evidence="71" type="ORF">G9C35_004476</name>
    <name evidence="70" type="ORF">G9C70_001573</name>
    <name evidence="72" type="ORF">G9G25_001404</name>
    <name evidence="73" type="ORF">G9X09_004519</name>
    <name evidence="43" type="ORF">GB020_10480</name>
    <name evidence="44" type="ORF">GB178_22415</name>
    <name evidence="36" type="ORF">GB182_10485</name>
    <name evidence="45" type="ORF">GB193_21040</name>
    <name evidence="48" type="ORF">GB352_10180</name>
    <name evidence="35" type="ORF">GB356_10480</name>
    <name evidence="32" type="ORF">GB388_14660</name>
    <name evidence="49" type="ORF">GB394_10485</name>
    <name evidence="30" type="ORF">GB423_11450</name>
    <name evidence="40" type="ORF">GB430_04110</name>
    <name evidence="38" type="ORF">GB441_21380</name>
    <name evidence="39" type="ORF">GB481_08655</name>
    <name evidence="34" type="ORF">GB613_03955</name>
    <name evidence="46" type="ORF">GBR77_13145</name>
    <name evidence="47" type="ORF">GBS17_09120</name>
    <name evidence="37" type="ORF">GBV99_20980</name>
    <name evidence="29" type="ORF">GBX08_10480</name>
    <name evidence="28" type="ORF">GBX75_08270</name>
    <name evidence="31" type="ORF">GBY12_11830</name>
    <name evidence="33" type="ORF">GBY78_12000</name>
    <name evidence="41" type="ORF">GBZ43_09885</name>
    <name evidence="42" type="ORF">GBZ56_21430</name>
</gene>
<evidence type="ECO:0000313" key="51">
    <source>
        <dbReference type="EMBL" id="HAD8174925.1"/>
    </source>
</evidence>
<dbReference type="EMBL" id="AAGTMP010000019">
    <property type="protein sequence ID" value="EBR8143405.1"/>
    <property type="molecule type" value="Genomic_DNA"/>
</dbReference>
<evidence type="ECO:0000313" key="4">
    <source>
        <dbReference type="EMBL" id="EBQ8903809.1"/>
    </source>
</evidence>
<dbReference type="EMBL" id="AAGQWK010000014">
    <property type="protein sequence ID" value="EBR0143072.1"/>
    <property type="molecule type" value="Genomic_DNA"/>
</dbReference>
<dbReference type="EMBL" id="DAAFWP010000005">
    <property type="protein sequence ID" value="HAB1802960.1"/>
    <property type="molecule type" value="Genomic_DNA"/>
</dbReference>
<evidence type="ECO:0000313" key="48">
    <source>
        <dbReference type="EMBL" id="HAB5939826.1"/>
    </source>
</evidence>
<proteinExistence type="predicted"/>
<evidence type="ECO:0000313" key="68">
    <source>
        <dbReference type="EMBL" id="HAE7558104.1"/>
    </source>
</evidence>
<evidence type="ECO:0000313" key="57">
    <source>
        <dbReference type="EMBL" id="HAE1239348.1"/>
    </source>
</evidence>
<dbReference type="EMBL" id="DAASYN010000005">
    <property type="protein sequence ID" value="HAE7558104.1"/>
    <property type="molecule type" value="Genomic_DNA"/>
</dbReference>
<dbReference type="EMBL" id="AAFGSL010000019">
    <property type="protein sequence ID" value="EBF7615645.1"/>
    <property type="molecule type" value="Genomic_DNA"/>
</dbReference>
<evidence type="ECO:0000313" key="12">
    <source>
        <dbReference type="EMBL" id="EBY6738107.1"/>
    </source>
</evidence>
<evidence type="ECO:0000313" key="39">
    <source>
        <dbReference type="EMBL" id="HAB3945554.1"/>
    </source>
</evidence>
<evidence type="ECO:0000313" key="56">
    <source>
        <dbReference type="EMBL" id="HAE1218212.1"/>
    </source>
</evidence>
<evidence type="ECO:0000313" key="53">
    <source>
        <dbReference type="EMBL" id="HAE0112599.1"/>
    </source>
</evidence>
<evidence type="ECO:0000313" key="5">
    <source>
        <dbReference type="EMBL" id="EBR0143072.1"/>
    </source>
</evidence>
<dbReference type="EMBL" id="DAAWDN010000115">
    <property type="protein sequence ID" value="HAF7549001.1"/>
    <property type="molecule type" value="Genomic_DNA"/>
</dbReference>
<evidence type="ECO:0000313" key="46">
    <source>
        <dbReference type="EMBL" id="HAB5524626.1"/>
    </source>
</evidence>
<dbReference type="EMBL" id="AAHMZR010000015">
    <property type="protein sequence ID" value="EBY0575975.1"/>
    <property type="molecule type" value="Genomic_DNA"/>
</dbReference>
<dbReference type="EMBL" id="DAAQXW010000052">
    <property type="protein sequence ID" value="HAE1324625.1"/>
    <property type="molecule type" value="Genomic_DNA"/>
</dbReference>
<dbReference type="EMBL" id="DAARAJ010000005">
    <property type="protein sequence ID" value="HAE1640347.1"/>
    <property type="molecule type" value="Genomic_DNA"/>
</dbReference>
<reference evidence="28" key="7">
    <citation type="submission" date="2019-10" db="EMBL/GenBank/DDBJ databases">
        <authorList>
            <consortium name="NCBI Pathogen Detection Project"/>
        </authorList>
    </citation>
    <scope>NUCLEOTIDE SEQUENCE</scope>
    <source>
        <strain evidence="50">09-3426</strain>
        <strain evidence="63">09-4364</strain>
        <strain evidence="74">10-0327</strain>
        <strain evidence="69">10-7240</strain>
        <strain evidence="67">10-7243</strain>
        <strain evidence="65">11-4642</strain>
        <strain evidence="68">11-5588</strain>
        <strain evidence="70">12-3191</strain>
        <strain evidence="71">12-3284</strain>
        <strain evidence="72">12-8479</strain>
        <strain evidence="66">13-0431</strain>
        <strain evidence="75">13-2460</strain>
        <strain evidence="64">13-5657</strain>
        <strain evidence="51">CE06.035</strain>
        <strain evidence="73">Salm201708953</strain>
        <strain evidence="28">Salmonella enterica</strain>
        <strain evidence="54">Sam_3440b185-6731-4f40-abe7-826e6475c527</strain>
        <strain evidence="55">Sam_5f569ebd-755b-4147-8429-4678b9c250cc</strain>
        <strain evidence="53">Sam_8b55db79-2e89-45d5-a9a1-8092f0a17964</strain>
        <strain evidence="52">Sam_997f2e98-28ae-496a-bdd7-14b549d092b4</strain>
    </source>
</reference>
<reference evidence="20" key="4">
    <citation type="submission" date="2018-07" db="EMBL/GenBank/DDBJ databases">
        <authorList>
            <consortium name="GenomeTrakr network: Whole genome sequencing for foodborne pathogen traceback"/>
        </authorList>
    </citation>
    <scope>NUCLEOTIDE SEQUENCE</scope>
    <source>
        <strain evidence="21">ADRDL-16-8871</strain>
        <strain evidence="20">FDA00004800</strain>
        <strain evidence="14">FSIS21923161</strain>
    </source>
</reference>
<evidence type="ECO:0000313" key="72">
    <source>
        <dbReference type="EMBL" id="HAF0889542.1"/>
    </source>
</evidence>
<evidence type="ECO:0000313" key="31">
    <source>
        <dbReference type="EMBL" id="HAB1802960.1"/>
    </source>
</evidence>
<dbReference type="EMBL" id="DAAPXI010000004">
    <property type="protein sequence ID" value="HAD8174925.1"/>
    <property type="molecule type" value="Genomic_DNA"/>
</dbReference>
<evidence type="ECO:0000313" key="45">
    <source>
        <dbReference type="EMBL" id="HAB5385636.1"/>
    </source>
</evidence>
<evidence type="ECO:0000313" key="43">
    <source>
        <dbReference type="EMBL" id="HAB5021295.1"/>
    </source>
</evidence>
<dbReference type="EMBL" id="DAAGOV010000003">
    <property type="protein sequence ID" value="HAB3945554.1"/>
    <property type="molecule type" value="Genomic_DNA"/>
</dbReference>
<evidence type="ECO:0000313" key="49">
    <source>
        <dbReference type="EMBL" id="HAB6236626.1"/>
    </source>
</evidence>
<dbReference type="EMBL" id="DAASXW010000009">
    <property type="protein sequence ID" value="HAE7504470.1"/>
    <property type="molecule type" value="Genomic_DNA"/>
</dbReference>
<dbReference type="EMBL" id="AALSOQ010000004">
    <property type="protein sequence ID" value="EDC9466211.1"/>
    <property type="molecule type" value="Genomic_DNA"/>
</dbReference>
<evidence type="ECO:0000313" key="30">
    <source>
        <dbReference type="EMBL" id="HAB1708713.1"/>
    </source>
</evidence>
<dbReference type="EMBL" id="AAHNKL010000008">
    <property type="protein sequence ID" value="EBY1989633.1"/>
    <property type="molecule type" value="Genomic_DNA"/>
</dbReference>
<evidence type="ECO:0000313" key="44">
    <source>
        <dbReference type="EMBL" id="HAB5213336.1"/>
    </source>
</evidence>
<feature type="signal peptide" evidence="1">
    <location>
        <begin position="1"/>
        <end position="28"/>
    </location>
</feature>
<dbReference type="EMBL" id="DAAHCK010000006">
    <property type="protein sequence ID" value="HAB5524626.1"/>
    <property type="molecule type" value="Genomic_DNA"/>
</dbReference>
<dbReference type="EMBL" id="AAMIHC010000015">
    <property type="protein sequence ID" value="EDH6341202.1"/>
    <property type="molecule type" value="Genomic_DNA"/>
</dbReference>
<dbReference type="EMBL" id="DAAQOM010000004">
    <property type="protein sequence ID" value="HAE0205633.1"/>
    <property type="molecule type" value="Genomic_DNA"/>
</dbReference>
<dbReference type="EMBL" id="DAARRM010000115">
    <property type="protein sequence ID" value="HAE3639804.1"/>
    <property type="molecule type" value="Genomic_DNA"/>
</dbReference>
<dbReference type="EMBL" id="DAASLH010000132">
    <property type="protein sequence ID" value="HAE5975553.1"/>
    <property type="molecule type" value="Genomic_DNA"/>
</dbReference>
<dbReference type="EMBL" id="AAHORV010000014">
    <property type="protein sequence ID" value="EBY6738107.1"/>
    <property type="molecule type" value="Genomic_DNA"/>
</dbReference>
<dbReference type="EMBL" id="DAAWBV010000063">
    <property type="protein sequence ID" value="HAF7241896.1"/>
    <property type="molecule type" value="Genomic_DNA"/>
</dbReference>
<evidence type="ECO:0000313" key="18">
    <source>
        <dbReference type="EMBL" id="ECT6084605.1"/>
    </source>
</evidence>
<dbReference type="EMBL" id="AAGUFA010000006">
    <property type="protein sequence ID" value="EBS0216469.1"/>
    <property type="molecule type" value="Genomic_DNA"/>
</dbReference>
<evidence type="ECO:0000313" key="59">
    <source>
        <dbReference type="EMBL" id="HAE1370193.1"/>
    </source>
</evidence>
<name>A0A2T9I7X9_SALET</name>
<dbReference type="EMBL" id="DAAGVZ010000141">
    <property type="protein sequence ID" value="HAB4789610.1"/>
    <property type="molecule type" value="Genomic_DNA"/>
</dbReference>
<evidence type="ECO:0000313" key="26">
    <source>
        <dbReference type="EMBL" id="EDH7247762.1"/>
    </source>
</evidence>
<dbReference type="EMBL" id="DAATZW010000088">
    <property type="protein sequence ID" value="HAF0793117.1"/>
    <property type="molecule type" value="Genomic_DNA"/>
</dbReference>
<keyword evidence="1" id="KW-0732">Signal</keyword>
<dbReference type="EMBL" id="DAAFUE010000004">
    <property type="protein sequence ID" value="HAB1570419.1"/>
    <property type="molecule type" value="Genomic_DNA"/>
</dbReference>
<evidence type="ECO:0000313" key="15">
    <source>
        <dbReference type="EMBL" id="ECB2570422.1"/>
    </source>
</evidence>
<evidence type="ECO:0008006" key="78">
    <source>
        <dbReference type="Google" id="ProtNLM"/>
    </source>
</evidence>
<dbReference type="Gene3D" id="2.60.40.2700">
    <property type="match status" value="1"/>
</dbReference>
<dbReference type="EMBL" id="DAAQNS010000004">
    <property type="protein sequence ID" value="HAE0112599.1"/>
    <property type="molecule type" value="Genomic_DNA"/>
</dbReference>
<dbReference type="EMBL" id="AAMIOU010000078">
    <property type="protein sequence ID" value="EDH7247762.1"/>
    <property type="molecule type" value="Genomic_DNA"/>
</dbReference>
<dbReference type="EMBL" id="AAHWZL010000017">
    <property type="protein sequence ID" value="ECB2570422.1"/>
    <property type="molecule type" value="Genomic_DNA"/>
</dbReference>
<evidence type="ECO:0000313" key="38">
    <source>
        <dbReference type="EMBL" id="HAB3746228.1"/>
    </source>
</evidence>
<dbReference type="EMBL" id="DAAQXF010000164">
    <property type="protein sequence ID" value="HAE1239348.1"/>
    <property type="molecule type" value="Genomic_DNA"/>
</dbReference>
<reference evidence="28" key="1">
    <citation type="journal article" date="2018" name="Genome Biol.">
        <title>SKESA: strategic k-mer extension for scrupulous assemblies.</title>
        <authorList>
            <person name="Souvorov A."/>
            <person name="Agarwala R."/>
            <person name="Lipman D.J."/>
        </authorList>
    </citation>
    <scope>NUCLEOTIDE SEQUENCE</scope>
    <source>
        <strain evidence="50">09-3426</strain>
        <strain evidence="63">09-4364</strain>
        <strain evidence="74">10-0327</strain>
        <strain evidence="69">10-7240</strain>
        <strain evidence="67">10-7243</strain>
        <strain evidence="65">11-4642</strain>
        <strain evidence="68">11-5588</strain>
        <strain evidence="70">12-3191</strain>
        <strain evidence="71">12-3284</strain>
        <strain evidence="72">12-8479</strain>
        <strain evidence="66">13-0431</strain>
        <strain evidence="75">13-2460</strain>
        <strain evidence="64">13-5657</strain>
        <strain evidence="51">CE06.035</strain>
        <strain evidence="73">Salm201708953</strain>
        <strain evidence="28">Salmonella enterica</strain>
        <strain evidence="54">Sam_3440b185-6731-4f40-abe7-826e6475c527</strain>
        <strain evidence="55">Sam_5f569ebd-755b-4147-8429-4678b9c250cc</strain>
        <strain evidence="53">Sam_8b55db79-2e89-45d5-a9a1-8092f0a17964</strain>
        <strain evidence="52">Sam_997f2e98-28ae-496a-bdd7-14b549d092b4</strain>
    </source>
</reference>
<evidence type="ECO:0000313" key="52">
    <source>
        <dbReference type="EMBL" id="HAD9846277.1"/>
    </source>
</evidence>
<dbReference type="AlphaFoldDB" id="A0A2T9I7X9"/>
<dbReference type="EMBL" id="DAAFYT010000006">
    <property type="protein sequence ID" value="HAB2057812.1"/>
    <property type="molecule type" value="Genomic_DNA"/>
</dbReference>